<reference evidence="7" key="1">
    <citation type="journal article" date="2018" name="Sci. Rep.">
        <title>Lignite coal burning seam in the remote Altai Mountains harbors a hydrogen-driven thermophilic microbial community.</title>
        <authorList>
            <person name="Kadnikov V.V."/>
            <person name="Mardanov A.V."/>
            <person name="Ivasenko D.A."/>
            <person name="Antsiferov D.V."/>
            <person name="Beletsky A.V."/>
            <person name="Karnachuk O.V."/>
            <person name="Ravin N.V."/>
        </authorList>
    </citation>
    <scope>NUCLEOTIDE SEQUENCE [LARGE SCALE GENOMIC DNA]</scope>
</reference>
<organism evidence="6 7">
    <name type="scientific">Candidatus Carbonibacillus altaicus</name>
    <dbReference type="NCBI Taxonomy" id="2163959"/>
    <lineage>
        <taxon>Bacteria</taxon>
        <taxon>Bacillati</taxon>
        <taxon>Bacillota</taxon>
        <taxon>Bacilli</taxon>
        <taxon>Bacillales</taxon>
        <taxon>Candidatus Carbonibacillus</taxon>
    </lineage>
</organism>
<dbReference type="PANTHER" id="PTHR43177">
    <property type="entry name" value="PROTEIN NRFC"/>
    <property type="match status" value="1"/>
</dbReference>
<dbReference type="SUPFAM" id="SSF54862">
    <property type="entry name" value="4Fe-4S ferredoxins"/>
    <property type="match status" value="1"/>
</dbReference>
<evidence type="ECO:0000256" key="2">
    <source>
        <dbReference type="ARBA" id="ARBA00022723"/>
    </source>
</evidence>
<protein>
    <submittedName>
        <fullName evidence="6">Tetrathionate reductase subunit B</fullName>
    </submittedName>
</protein>
<accession>A0A2R6XYR7</accession>
<dbReference type="InterPro" id="IPR050954">
    <property type="entry name" value="ET_IronSulfur_Cluster-Binding"/>
</dbReference>
<keyword evidence="2" id="KW-0479">Metal-binding</keyword>
<gene>
    <name evidence="6" type="ORF">BSOLF_1876</name>
</gene>
<dbReference type="GO" id="GO:0046872">
    <property type="term" value="F:metal ion binding"/>
    <property type="evidence" value="ECO:0007669"/>
    <property type="project" value="UniProtKB-KW"/>
</dbReference>
<evidence type="ECO:0000256" key="3">
    <source>
        <dbReference type="ARBA" id="ARBA00023004"/>
    </source>
</evidence>
<evidence type="ECO:0000313" key="7">
    <source>
        <dbReference type="Proteomes" id="UP000244338"/>
    </source>
</evidence>
<dbReference type="PROSITE" id="PS51379">
    <property type="entry name" value="4FE4S_FER_2"/>
    <property type="match status" value="2"/>
</dbReference>
<dbReference type="InterPro" id="IPR054822">
    <property type="entry name" value="DsrO-like"/>
</dbReference>
<proteinExistence type="predicted"/>
<dbReference type="Gene3D" id="3.30.70.20">
    <property type="match status" value="2"/>
</dbReference>
<dbReference type="PANTHER" id="PTHR43177:SF9">
    <property type="entry name" value="PROTEIN NRFC"/>
    <property type="match status" value="1"/>
</dbReference>
<dbReference type="GO" id="GO:0051539">
    <property type="term" value="F:4 iron, 4 sulfur cluster binding"/>
    <property type="evidence" value="ECO:0007669"/>
    <property type="project" value="UniProtKB-KW"/>
</dbReference>
<evidence type="ECO:0000256" key="1">
    <source>
        <dbReference type="ARBA" id="ARBA00022485"/>
    </source>
</evidence>
<keyword evidence="1" id="KW-0004">4Fe-4S</keyword>
<dbReference type="Proteomes" id="UP000244338">
    <property type="component" value="Unassembled WGS sequence"/>
</dbReference>
<dbReference type="EMBL" id="PEBX01000097">
    <property type="protein sequence ID" value="PTQ55568.1"/>
    <property type="molecule type" value="Genomic_DNA"/>
</dbReference>
<feature type="domain" description="4Fe-4S ferredoxin-type" evidence="5">
    <location>
        <begin position="92"/>
        <end position="121"/>
    </location>
</feature>
<dbReference type="InterPro" id="IPR017900">
    <property type="entry name" value="4Fe4S_Fe_S_CS"/>
</dbReference>
<dbReference type="Pfam" id="PF13247">
    <property type="entry name" value="Fer4_11"/>
    <property type="match status" value="1"/>
</dbReference>
<sequence>MPETTATVEKRKKRYGMVIDLRKCAGCSACTVACSIENNVPEGHFRTWVKEMEVGLFPDVKRIKLPRLCNHCEDPPCVKVCPVQASWQNEDGVVLIDQDRCIGCKYCIAACPYEARFINPETNTADKCSFCIHRLEVGQLPACVTTCVGGARIFGDVNDPESEISKVLSQYSVNVLKPDLGTQPFVFYIDGDGSLMAGDYSGLRLDHTIRLAPGGK</sequence>
<dbReference type="AlphaFoldDB" id="A0A2R6XYR7"/>
<evidence type="ECO:0000256" key="4">
    <source>
        <dbReference type="ARBA" id="ARBA00023014"/>
    </source>
</evidence>
<dbReference type="CDD" id="cd10551">
    <property type="entry name" value="PsrB"/>
    <property type="match status" value="1"/>
</dbReference>
<keyword evidence="3" id="KW-0408">Iron</keyword>
<feature type="domain" description="4Fe-4S ferredoxin-type" evidence="5">
    <location>
        <begin position="15"/>
        <end position="44"/>
    </location>
</feature>
<dbReference type="NCBIfam" id="NF045797">
    <property type="entry name" value="DsrO"/>
    <property type="match status" value="1"/>
</dbReference>
<dbReference type="InterPro" id="IPR017896">
    <property type="entry name" value="4Fe4S_Fe-S-bd"/>
</dbReference>
<evidence type="ECO:0000313" key="6">
    <source>
        <dbReference type="EMBL" id="PTQ55568.1"/>
    </source>
</evidence>
<dbReference type="PROSITE" id="PS00198">
    <property type="entry name" value="4FE4S_FER_1"/>
    <property type="match status" value="1"/>
</dbReference>
<keyword evidence="4" id="KW-0411">Iron-sulfur</keyword>
<comment type="caution">
    <text evidence="6">The sequence shown here is derived from an EMBL/GenBank/DDBJ whole genome shotgun (WGS) entry which is preliminary data.</text>
</comment>
<name>A0A2R6XYR7_9BACL</name>
<evidence type="ECO:0000259" key="5">
    <source>
        <dbReference type="PROSITE" id="PS51379"/>
    </source>
</evidence>